<sequence>MAATKLIALHINKGKTLAKTLLDRIEYVQNPEKTEDGNYVSSYECDPKTVHEEFLLTKREYQHKIGRQQKNDVIAYMIRQSFKPGEITPEEANRIGYELGMRFTKGKHAFIVDTHTDKAHIHNHVIFNSTNLEANKKFNNFWFSGLAIQRLSDIICLENGLSVIEKKTYRERQKRTEYPKRDSFRTVICVVIDDCLAKNPKDFEAFLLQMEQSGYEIKRGKYTAVRGKGQKRFIRFRSLGDGYTEEDIVAAIRGKDKKPELIKPQKLNLLIDIQEKIINKGAAYERWATNFNLKSMSKTLLFLRDHKIETVEDLKAMEEETTDKFITLSAGIKEKEAKMAEKLALKKQIFNYADTREIYIQYRKSGYSKYFFEQNRQAITLHKAAKQAFNECGLEKIPTVKELNVMYHELMSEKKQMYSEYHQLKNEMQELMKARKNVERFLSDEVKNDEREKEASR</sequence>
<evidence type="ECO:0000256" key="1">
    <source>
        <dbReference type="SAM" id="Coils"/>
    </source>
</evidence>
<gene>
    <name evidence="3" type="ORF">CIAN88_21005</name>
</gene>
<evidence type="ECO:0000259" key="2">
    <source>
        <dbReference type="Pfam" id="PF03432"/>
    </source>
</evidence>
<feature type="coiled-coil region" evidence="1">
    <location>
        <begin position="407"/>
        <end position="444"/>
    </location>
</feature>
<evidence type="ECO:0000313" key="3">
    <source>
        <dbReference type="EMBL" id="KGJ51441.1"/>
    </source>
</evidence>
<keyword evidence="1" id="KW-0175">Coiled coil</keyword>
<protein>
    <submittedName>
        <fullName evidence="3">Relaxase</fullName>
    </submittedName>
</protein>
<feature type="domain" description="MobA/VirD2-like nuclease" evidence="2">
    <location>
        <begin position="27"/>
        <end position="161"/>
    </location>
</feature>
<name>A0A099I1M0_CLOIN</name>
<dbReference type="EMBL" id="JQIF01000113">
    <property type="protein sequence ID" value="KGJ51441.1"/>
    <property type="molecule type" value="Genomic_DNA"/>
</dbReference>
<organism evidence="3 4">
    <name type="scientific">Clostridium innocuum</name>
    <dbReference type="NCBI Taxonomy" id="1522"/>
    <lineage>
        <taxon>Bacteria</taxon>
        <taxon>Bacillati</taxon>
        <taxon>Bacillota</taxon>
        <taxon>Clostridia</taxon>
        <taxon>Eubacteriales</taxon>
        <taxon>Clostridiaceae</taxon>
        <taxon>Clostridium</taxon>
    </lineage>
</organism>
<dbReference type="Proteomes" id="UP000030008">
    <property type="component" value="Unassembled WGS sequence"/>
</dbReference>
<evidence type="ECO:0000313" key="4">
    <source>
        <dbReference type="Proteomes" id="UP000030008"/>
    </source>
</evidence>
<comment type="caution">
    <text evidence="3">The sequence shown here is derived from an EMBL/GenBank/DDBJ whole genome shotgun (WGS) entry which is preliminary data.</text>
</comment>
<dbReference type="Pfam" id="PF03432">
    <property type="entry name" value="Relaxase"/>
    <property type="match status" value="1"/>
</dbReference>
<dbReference type="InterPro" id="IPR005094">
    <property type="entry name" value="Endonuclease_MobA/VirD2"/>
</dbReference>
<dbReference type="RefSeq" id="WP_044907997.1">
    <property type="nucleotide sequence ID" value="NZ_JQIF01000113.1"/>
</dbReference>
<dbReference type="AlphaFoldDB" id="A0A099I1M0"/>
<accession>A0A099I1M0</accession>
<proteinExistence type="predicted"/>
<reference evidence="3 4" key="1">
    <citation type="submission" date="2014-08" db="EMBL/GenBank/DDBJ databases">
        <title>Clostridium innocuum, an unnegligible vancomycin-resistant pathogen causing extra-intestinal infections.</title>
        <authorList>
            <person name="Feng Y."/>
            <person name="Chiu C.-H."/>
        </authorList>
    </citation>
    <scope>NUCLEOTIDE SEQUENCE [LARGE SCALE GENOMIC DNA]</scope>
    <source>
        <strain evidence="3 4">AN88</strain>
    </source>
</reference>